<dbReference type="PANTHER" id="PTHR33279">
    <property type="entry name" value="SULFUR CARRIER PROTEIN YEDF-RELATED"/>
    <property type="match status" value="1"/>
</dbReference>
<dbReference type="OrthoDB" id="9797352at2"/>
<reference evidence="3" key="1">
    <citation type="submission" date="2015-12" db="EMBL/GenBank/DDBJ databases">
        <title>Draft genome of Thermovenabulum gondwanense isolated from a red thermophilic microbial mat colonisisng an outflow channel of a bore well.</title>
        <authorList>
            <person name="Patel B.K."/>
        </authorList>
    </citation>
    <scope>NUCLEOTIDE SEQUENCE [LARGE SCALE GENOMIC DNA]</scope>
    <source>
        <strain evidence="3">R270</strain>
    </source>
</reference>
<name>A0A162MFA0_9FIRM</name>
<evidence type="ECO:0000259" key="2">
    <source>
        <dbReference type="Pfam" id="PF01206"/>
    </source>
</evidence>
<feature type="domain" description="UPF0033" evidence="2">
    <location>
        <begin position="4"/>
        <end position="69"/>
    </location>
</feature>
<evidence type="ECO:0000313" key="3">
    <source>
        <dbReference type="EMBL" id="KYO65538.1"/>
    </source>
</evidence>
<dbReference type="Gene3D" id="3.30.110.40">
    <property type="entry name" value="TusA-like domain"/>
    <property type="match status" value="1"/>
</dbReference>
<protein>
    <recommendedName>
        <fullName evidence="2">UPF0033 domain-containing protein</fullName>
    </recommendedName>
</protein>
<dbReference type="CDD" id="cd03421">
    <property type="entry name" value="SirA_like_N"/>
    <property type="match status" value="1"/>
</dbReference>
<dbReference type="PANTHER" id="PTHR33279:SF6">
    <property type="entry name" value="SULFUR CARRIER PROTEIN YEDF-RELATED"/>
    <property type="match status" value="1"/>
</dbReference>
<accession>A0A162MFA0</accession>
<proteinExistence type="inferred from homology"/>
<sequence>MASKIDVRGLSCPMPVVMTKKALEDFKDDVLEVLVDNPTAKENVTRFAKSSGFKVDVINLEGEYIIKITR</sequence>
<keyword evidence="4" id="KW-1185">Reference proteome</keyword>
<gene>
    <name evidence="3" type="ORF">ATZ99_15740</name>
</gene>
<dbReference type="AlphaFoldDB" id="A0A162MFA0"/>
<dbReference type="EMBL" id="LOHZ01000033">
    <property type="protein sequence ID" value="KYO65538.1"/>
    <property type="molecule type" value="Genomic_DNA"/>
</dbReference>
<comment type="caution">
    <text evidence="3">The sequence shown here is derived from an EMBL/GenBank/DDBJ whole genome shotgun (WGS) entry which is preliminary data.</text>
</comment>
<dbReference type="SUPFAM" id="SSF64307">
    <property type="entry name" value="SirA-like"/>
    <property type="match status" value="1"/>
</dbReference>
<comment type="similarity">
    <text evidence="1">Belongs to the sulfur carrier protein TusA family.</text>
</comment>
<evidence type="ECO:0000256" key="1">
    <source>
        <dbReference type="ARBA" id="ARBA00008984"/>
    </source>
</evidence>
<dbReference type="Proteomes" id="UP000075737">
    <property type="component" value="Unassembled WGS sequence"/>
</dbReference>
<dbReference type="STRING" id="520767.ATZ99_15740"/>
<dbReference type="Pfam" id="PF01206">
    <property type="entry name" value="TusA"/>
    <property type="match status" value="1"/>
</dbReference>
<dbReference type="InterPro" id="IPR036868">
    <property type="entry name" value="TusA-like_sf"/>
</dbReference>
<dbReference type="RefSeq" id="WP_068748692.1">
    <property type="nucleotide sequence ID" value="NZ_LOHZ01000033.1"/>
</dbReference>
<evidence type="ECO:0000313" key="4">
    <source>
        <dbReference type="Proteomes" id="UP000075737"/>
    </source>
</evidence>
<organism evidence="3 4">
    <name type="scientific">Thermovenabulum gondwanense</name>
    <dbReference type="NCBI Taxonomy" id="520767"/>
    <lineage>
        <taxon>Bacteria</taxon>
        <taxon>Bacillati</taxon>
        <taxon>Bacillota</taxon>
        <taxon>Clostridia</taxon>
        <taxon>Thermosediminibacterales</taxon>
        <taxon>Thermosediminibacteraceae</taxon>
        <taxon>Thermovenabulum</taxon>
    </lineage>
</organism>
<dbReference type="InterPro" id="IPR001455">
    <property type="entry name" value="TusA-like"/>
</dbReference>